<accession>A0A2C9WGS8</accession>
<reference evidence="1" key="1">
    <citation type="submission" date="2016-02" db="EMBL/GenBank/DDBJ databases">
        <title>WGS assembly of Manihot esculenta.</title>
        <authorList>
            <person name="Bredeson J.V."/>
            <person name="Prochnik S.E."/>
            <person name="Lyons J.B."/>
            <person name="Schmutz J."/>
            <person name="Grimwood J."/>
            <person name="Vrebalov J."/>
            <person name="Bart R.S."/>
            <person name="Amuge T."/>
            <person name="Ferguson M.E."/>
            <person name="Green R."/>
            <person name="Putnam N."/>
            <person name="Stites J."/>
            <person name="Rounsley S."/>
            <person name="Rokhsar D.S."/>
        </authorList>
    </citation>
    <scope>NUCLEOTIDE SEQUENCE [LARGE SCALE GENOMIC DNA]</scope>
    <source>
        <tissue evidence="1">Leaf</tissue>
    </source>
</reference>
<dbReference type="AlphaFoldDB" id="A0A2C9WGS8"/>
<name>A0A2C9WGS8_MANES</name>
<protein>
    <submittedName>
        <fullName evidence="1">Uncharacterized protein</fullName>
    </submittedName>
</protein>
<evidence type="ECO:0000313" key="1">
    <source>
        <dbReference type="EMBL" id="OAY58595.1"/>
    </source>
</evidence>
<sequence length="63" mass="7305">MNIIIHEFTNQNLLQNNQYGFPTHKKKIDRNVKSVVLLEGGNGTKGHLSTWLTSIWDKELRVE</sequence>
<dbReference type="EMBL" id="CM004388">
    <property type="protein sequence ID" value="OAY58595.1"/>
    <property type="molecule type" value="Genomic_DNA"/>
</dbReference>
<gene>
    <name evidence="1" type="ORF">MANES_02G191300</name>
</gene>
<organism evidence="1">
    <name type="scientific">Manihot esculenta</name>
    <name type="common">Cassava</name>
    <name type="synonym">Jatropha manihot</name>
    <dbReference type="NCBI Taxonomy" id="3983"/>
    <lineage>
        <taxon>Eukaryota</taxon>
        <taxon>Viridiplantae</taxon>
        <taxon>Streptophyta</taxon>
        <taxon>Embryophyta</taxon>
        <taxon>Tracheophyta</taxon>
        <taxon>Spermatophyta</taxon>
        <taxon>Magnoliopsida</taxon>
        <taxon>eudicotyledons</taxon>
        <taxon>Gunneridae</taxon>
        <taxon>Pentapetalae</taxon>
        <taxon>rosids</taxon>
        <taxon>fabids</taxon>
        <taxon>Malpighiales</taxon>
        <taxon>Euphorbiaceae</taxon>
        <taxon>Crotonoideae</taxon>
        <taxon>Manihoteae</taxon>
        <taxon>Manihot</taxon>
    </lineage>
</organism>
<proteinExistence type="predicted"/>